<dbReference type="EMBL" id="JYDQ01003859">
    <property type="protein sequence ID" value="KRY02415.1"/>
    <property type="molecule type" value="Genomic_DNA"/>
</dbReference>
<proteinExistence type="predicted"/>
<sequence>MSIRQEYLEKALHDVNSCDVELETMRLFQVIFQRFPTMSR</sequence>
<gene>
    <name evidence="1" type="ORF">T12_14391</name>
</gene>
<dbReference type="OrthoDB" id="5932307at2759"/>
<evidence type="ECO:0000313" key="1">
    <source>
        <dbReference type="EMBL" id="KRY02415.1"/>
    </source>
</evidence>
<protein>
    <submittedName>
        <fullName evidence="1">Uncharacterized protein</fullName>
    </submittedName>
</protein>
<comment type="caution">
    <text evidence="1">The sequence shown here is derived from an EMBL/GenBank/DDBJ whole genome shotgun (WGS) entry which is preliminary data.</text>
</comment>
<name>A0A0V0YQ44_9BILA</name>
<dbReference type="Proteomes" id="UP000054783">
    <property type="component" value="Unassembled WGS sequence"/>
</dbReference>
<evidence type="ECO:0000313" key="2">
    <source>
        <dbReference type="Proteomes" id="UP000054783"/>
    </source>
</evidence>
<reference evidence="1 2" key="1">
    <citation type="submission" date="2015-01" db="EMBL/GenBank/DDBJ databases">
        <title>Evolution of Trichinella species and genotypes.</title>
        <authorList>
            <person name="Korhonen P.K."/>
            <person name="Edoardo P."/>
            <person name="Giuseppe L.R."/>
            <person name="Gasser R.B."/>
        </authorList>
    </citation>
    <scope>NUCLEOTIDE SEQUENCE [LARGE SCALE GENOMIC DNA]</scope>
    <source>
        <strain evidence="1">ISS2496</strain>
    </source>
</reference>
<accession>A0A0V0YQ44</accession>
<keyword evidence="2" id="KW-1185">Reference proteome</keyword>
<dbReference type="AlphaFoldDB" id="A0A0V0YQ44"/>
<organism evidence="1 2">
    <name type="scientific">Trichinella patagoniensis</name>
    <dbReference type="NCBI Taxonomy" id="990121"/>
    <lineage>
        <taxon>Eukaryota</taxon>
        <taxon>Metazoa</taxon>
        <taxon>Ecdysozoa</taxon>
        <taxon>Nematoda</taxon>
        <taxon>Enoplea</taxon>
        <taxon>Dorylaimia</taxon>
        <taxon>Trichinellida</taxon>
        <taxon>Trichinellidae</taxon>
        <taxon>Trichinella</taxon>
    </lineage>
</organism>